<dbReference type="RefSeq" id="WP_249701485.1">
    <property type="nucleotide sequence ID" value="NZ_JAMFLX010000034.1"/>
</dbReference>
<protein>
    <submittedName>
        <fullName evidence="5">Helix-turn-helix domain-containing protein</fullName>
    </submittedName>
</protein>
<dbReference type="Pfam" id="PF12833">
    <property type="entry name" value="HTH_18"/>
    <property type="match status" value="1"/>
</dbReference>
<comment type="caution">
    <text evidence="5">The sequence shown here is derived from an EMBL/GenBank/DDBJ whole genome shotgun (WGS) entry which is preliminary data.</text>
</comment>
<dbReference type="CDD" id="cd03138">
    <property type="entry name" value="GATase1_AraC_2"/>
    <property type="match status" value="1"/>
</dbReference>
<evidence type="ECO:0000259" key="4">
    <source>
        <dbReference type="PROSITE" id="PS01124"/>
    </source>
</evidence>
<dbReference type="PRINTS" id="PR00032">
    <property type="entry name" value="HTHARAC"/>
</dbReference>
<dbReference type="InterPro" id="IPR029062">
    <property type="entry name" value="Class_I_gatase-like"/>
</dbReference>
<dbReference type="InterPro" id="IPR052158">
    <property type="entry name" value="INH-QAR"/>
</dbReference>
<name>A0ABT0PMX7_9GAMM</name>
<dbReference type="InterPro" id="IPR018062">
    <property type="entry name" value="HTH_AraC-typ_CS"/>
</dbReference>
<accession>A0ABT0PMX7</accession>
<dbReference type="SUPFAM" id="SSF52317">
    <property type="entry name" value="Class I glutamine amidotransferase-like"/>
    <property type="match status" value="1"/>
</dbReference>
<keyword evidence="6" id="KW-1185">Reference proteome</keyword>
<evidence type="ECO:0000256" key="3">
    <source>
        <dbReference type="ARBA" id="ARBA00023163"/>
    </source>
</evidence>
<reference evidence="5 6" key="1">
    <citation type="submission" date="2022-05" db="EMBL/GenBank/DDBJ databases">
        <authorList>
            <person name="Park J.-S."/>
        </authorList>
    </citation>
    <scope>NUCLEOTIDE SEQUENCE [LARGE SCALE GENOMIC DNA]</scope>
    <source>
        <strain evidence="5 6">2012CJ34-2</strain>
    </source>
</reference>
<dbReference type="InterPro" id="IPR009057">
    <property type="entry name" value="Homeodomain-like_sf"/>
</dbReference>
<feature type="domain" description="HTH araC/xylS-type" evidence="4">
    <location>
        <begin position="220"/>
        <end position="318"/>
    </location>
</feature>
<dbReference type="PANTHER" id="PTHR43130">
    <property type="entry name" value="ARAC-FAMILY TRANSCRIPTIONAL REGULATOR"/>
    <property type="match status" value="1"/>
</dbReference>
<dbReference type="SMART" id="SM00342">
    <property type="entry name" value="HTH_ARAC"/>
    <property type="match status" value="1"/>
</dbReference>
<organism evidence="5 6">
    <name type="scientific">Parendozoicomonas callyspongiae</name>
    <dbReference type="NCBI Taxonomy" id="2942213"/>
    <lineage>
        <taxon>Bacteria</taxon>
        <taxon>Pseudomonadati</taxon>
        <taxon>Pseudomonadota</taxon>
        <taxon>Gammaproteobacteria</taxon>
        <taxon>Oceanospirillales</taxon>
        <taxon>Endozoicomonadaceae</taxon>
        <taxon>Parendozoicomonas</taxon>
    </lineage>
</organism>
<evidence type="ECO:0000256" key="2">
    <source>
        <dbReference type="ARBA" id="ARBA00023125"/>
    </source>
</evidence>
<dbReference type="Gene3D" id="1.10.10.60">
    <property type="entry name" value="Homeodomain-like"/>
    <property type="match status" value="2"/>
</dbReference>
<keyword evidence="3" id="KW-0804">Transcription</keyword>
<dbReference type="EMBL" id="JAMFLX010000034">
    <property type="protein sequence ID" value="MCL6271828.1"/>
    <property type="molecule type" value="Genomic_DNA"/>
</dbReference>
<dbReference type="PROSITE" id="PS00041">
    <property type="entry name" value="HTH_ARAC_FAMILY_1"/>
    <property type="match status" value="1"/>
</dbReference>
<dbReference type="Pfam" id="PF01965">
    <property type="entry name" value="DJ-1_PfpI"/>
    <property type="match status" value="1"/>
</dbReference>
<dbReference type="InterPro" id="IPR020449">
    <property type="entry name" value="Tscrpt_reg_AraC-type_HTH"/>
</dbReference>
<dbReference type="PANTHER" id="PTHR43130:SF11">
    <property type="entry name" value="TRANSCRIPTIONAL REGULATORY PROTEIN"/>
    <property type="match status" value="1"/>
</dbReference>
<dbReference type="InterPro" id="IPR018060">
    <property type="entry name" value="HTH_AraC"/>
</dbReference>
<gene>
    <name evidence="5" type="ORF">M3P05_18060</name>
</gene>
<evidence type="ECO:0000313" key="5">
    <source>
        <dbReference type="EMBL" id="MCL6271828.1"/>
    </source>
</evidence>
<dbReference type="SUPFAM" id="SSF46689">
    <property type="entry name" value="Homeodomain-like"/>
    <property type="match status" value="2"/>
</dbReference>
<sequence>MQIYLLALDGMIATSLTLPLEMLNAARQMQRAARDSRPVSVLSIIGDSRKPIKTTGGLTLLPDRSYRNQPQADIIFVPSFWRNPATLPRRWPEVCDWLARQARQGAHICATGTGVFMLAEAGLLDGRPATTHWFYFDKLQECYPELLVKRHHLITQAGNIYCAGSVNSIADLTIHLIEDRLGRSFARRVEQQFSPEIRRRYSDLFYSFESSAPHPDETIVLVQQWLHDHQQESITMPAVAERFSMSQRTLNRRFREATGMTPLDWLLRLRIESARDLLANSNLEVSDIAQRCGFQAPGYFNRVFRKQMDTTPGQYRTSVRGKLFSP</sequence>
<evidence type="ECO:0000313" key="6">
    <source>
        <dbReference type="Proteomes" id="UP001203338"/>
    </source>
</evidence>
<evidence type="ECO:0000256" key="1">
    <source>
        <dbReference type="ARBA" id="ARBA00023015"/>
    </source>
</evidence>
<proteinExistence type="predicted"/>
<keyword evidence="1" id="KW-0805">Transcription regulation</keyword>
<dbReference type="Proteomes" id="UP001203338">
    <property type="component" value="Unassembled WGS sequence"/>
</dbReference>
<dbReference type="Gene3D" id="3.40.50.880">
    <property type="match status" value="1"/>
</dbReference>
<dbReference type="PROSITE" id="PS01124">
    <property type="entry name" value="HTH_ARAC_FAMILY_2"/>
    <property type="match status" value="1"/>
</dbReference>
<dbReference type="InterPro" id="IPR002818">
    <property type="entry name" value="DJ-1/PfpI"/>
</dbReference>
<keyword evidence="2" id="KW-0238">DNA-binding</keyword>